<sequence>MQPVSAAMTVFHPLCGNMRVCIDLRFIDVVVEIVIVYAWTHDLWFRVAYAFVLFSFDATVAFVAAIHGVRHAGGHGDLRLRKFDGLGAGWEKKAAIYCLKAMG</sequence>
<name>A0ABQ4WCI1_9ASTR</name>
<dbReference type="Proteomes" id="UP001151760">
    <property type="component" value="Unassembled WGS sequence"/>
</dbReference>
<evidence type="ECO:0000313" key="3">
    <source>
        <dbReference type="Proteomes" id="UP001151760"/>
    </source>
</evidence>
<evidence type="ECO:0000256" key="1">
    <source>
        <dbReference type="SAM" id="Phobius"/>
    </source>
</evidence>
<keyword evidence="3" id="KW-1185">Reference proteome</keyword>
<feature type="transmembrane region" description="Helical" evidence="1">
    <location>
        <begin position="46"/>
        <end position="69"/>
    </location>
</feature>
<accession>A0ABQ4WCI1</accession>
<protein>
    <submittedName>
        <fullName evidence="2">Uncharacterized protein</fullName>
    </submittedName>
</protein>
<gene>
    <name evidence="2" type="ORF">Tco_0623908</name>
</gene>
<proteinExistence type="predicted"/>
<reference evidence="2" key="1">
    <citation type="journal article" date="2022" name="Int. J. Mol. Sci.">
        <title>Draft Genome of Tanacetum Coccineum: Genomic Comparison of Closely Related Tanacetum-Family Plants.</title>
        <authorList>
            <person name="Yamashiro T."/>
            <person name="Shiraishi A."/>
            <person name="Nakayama K."/>
            <person name="Satake H."/>
        </authorList>
    </citation>
    <scope>NUCLEOTIDE SEQUENCE</scope>
</reference>
<dbReference type="EMBL" id="BQNB010008524">
    <property type="protein sequence ID" value="GJS50546.1"/>
    <property type="molecule type" value="Genomic_DNA"/>
</dbReference>
<keyword evidence="1" id="KW-0812">Transmembrane</keyword>
<keyword evidence="1" id="KW-1133">Transmembrane helix</keyword>
<evidence type="ECO:0000313" key="2">
    <source>
        <dbReference type="EMBL" id="GJS50546.1"/>
    </source>
</evidence>
<reference evidence="2" key="2">
    <citation type="submission" date="2022-01" db="EMBL/GenBank/DDBJ databases">
        <authorList>
            <person name="Yamashiro T."/>
            <person name="Shiraishi A."/>
            <person name="Satake H."/>
            <person name="Nakayama K."/>
        </authorList>
    </citation>
    <scope>NUCLEOTIDE SEQUENCE</scope>
</reference>
<comment type="caution">
    <text evidence="2">The sequence shown here is derived from an EMBL/GenBank/DDBJ whole genome shotgun (WGS) entry which is preliminary data.</text>
</comment>
<organism evidence="2 3">
    <name type="scientific">Tanacetum coccineum</name>
    <dbReference type="NCBI Taxonomy" id="301880"/>
    <lineage>
        <taxon>Eukaryota</taxon>
        <taxon>Viridiplantae</taxon>
        <taxon>Streptophyta</taxon>
        <taxon>Embryophyta</taxon>
        <taxon>Tracheophyta</taxon>
        <taxon>Spermatophyta</taxon>
        <taxon>Magnoliopsida</taxon>
        <taxon>eudicotyledons</taxon>
        <taxon>Gunneridae</taxon>
        <taxon>Pentapetalae</taxon>
        <taxon>asterids</taxon>
        <taxon>campanulids</taxon>
        <taxon>Asterales</taxon>
        <taxon>Asteraceae</taxon>
        <taxon>Asteroideae</taxon>
        <taxon>Anthemideae</taxon>
        <taxon>Anthemidinae</taxon>
        <taxon>Tanacetum</taxon>
    </lineage>
</organism>
<keyword evidence="1" id="KW-0472">Membrane</keyword>